<evidence type="ECO:0000313" key="1">
    <source>
        <dbReference type="EMBL" id="SNS36959.1"/>
    </source>
</evidence>
<dbReference type="EMBL" id="FZOD01000008">
    <property type="protein sequence ID" value="SNS36959.1"/>
    <property type="molecule type" value="Genomic_DNA"/>
</dbReference>
<dbReference type="OrthoDB" id="3539899at2"/>
<protein>
    <submittedName>
        <fullName evidence="1">Uncharacterized protein</fullName>
    </submittedName>
</protein>
<dbReference type="AlphaFoldDB" id="A0A239DXH4"/>
<keyword evidence="2" id="KW-1185">Reference proteome</keyword>
<accession>A0A239DXH4</accession>
<gene>
    <name evidence="1" type="ORF">SAMN05216276_1008109</name>
</gene>
<dbReference type="Proteomes" id="UP000198282">
    <property type="component" value="Unassembled WGS sequence"/>
</dbReference>
<organism evidence="1 2">
    <name type="scientific">Streptosporangium subroseum</name>
    <dbReference type="NCBI Taxonomy" id="106412"/>
    <lineage>
        <taxon>Bacteria</taxon>
        <taxon>Bacillati</taxon>
        <taxon>Actinomycetota</taxon>
        <taxon>Actinomycetes</taxon>
        <taxon>Streptosporangiales</taxon>
        <taxon>Streptosporangiaceae</taxon>
        <taxon>Streptosporangium</taxon>
    </lineage>
</organism>
<proteinExistence type="predicted"/>
<name>A0A239DXH4_9ACTN</name>
<evidence type="ECO:0000313" key="2">
    <source>
        <dbReference type="Proteomes" id="UP000198282"/>
    </source>
</evidence>
<reference evidence="1 2" key="1">
    <citation type="submission" date="2017-06" db="EMBL/GenBank/DDBJ databases">
        <authorList>
            <person name="Kim H.J."/>
            <person name="Triplett B.A."/>
        </authorList>
    </citation>
    <scope>NUCLEOTIDE SEQUENCE [LARGE SCALE GENOMIC DNA]</scope>
    <source>
        <strain evidence="1 2">CGMCC 4.2132</strain>
    </source>
</reference>
<sequence>MAVLHPRRIAWEGARVFVSAANANAYWWLSGMVEQHLGAPYRLKLSRTRLRLQSETDPRFPGVAEFSEAGAWRVCLDELLDSRPDVAPLLSQIVRETSVRLSR</sequence>
<dbReference type="RefSeq" id="WP_089207111.1">
    <property type="nucleotide sequence ID" value="NZ_FZOD01000008.1"/>
</dbReference>